<reference evidence="1 2" key="1">
    <citation type="submission" date="2019-12" db="EMBL/GenBank/DDBJ databases">
        <title>Complete genome sequence of Mycolicibacterium xenopi str. JCM15661T.</title>
        <authorList>
            <person name="Yoshida M."/>
            <person name="Fukano H."/>
            <person name="Asakura T."/>
            <person name="Hoshino Y."/>
        </authorList>
    </citation>
    <scope>NUCLEOTIDE SEQUENCE [LARGE SCALE GENOMIC DNA]</scope>
    <source>
        <strain evidence="1 2">JCM 15661T</strain>
    </source>
</reference>
<name>A0AAD1GXL6_MYCXE</name>
<dbReference type="RefSeq" id="WP_232061730.1">
    <property type="nucleotide sequence ID" value="NZ_AP022314.1"/>
</dbReference>
<organism evidence="1 2">
    <name type="scientific">Mycobacterium xenopi</name>
    <dbReference type="NCBI Taxonomy" id="1789"/>
    <lineage>
        <taxon>Bacteria</taxon>
        <taxon>Bacillati</taxon>
        <taxon>Actinomycetota</taxon>
        <taxon>Actinomycetes</taxon>
        <taxon>Mycobacteriales</taxon>
        <taxon>Mycobacteriaceae</taxon>
        <taxon>Mycobacterium</taxon>
    </lineage>
</organism>
<evidence type="ECO:0000313" key="1">
    <source>
        <dbReference type="EMBL" id="BBU21121.1"/>
    </source>
</evidence>
<gene>
    <name evidence="1" type="ORF">MYXE_09100</name>
</gene>
<dbReference type="EMBL" id="AP022314">
    <property type="protein sequence ID" value="BBU21121.1"/>
    <property type="molecule type" value="Genomic_DNA"/>
</dbReference>
<proteinExistence type="predicted"/>
<dbReference type="Proteomes" id="UP000464624">
    <property type="component" value="Chromosome"/>
</dbReference>
<dbReference type="AlphaFoldDB" id="A0AAD1GXL6"/>
<protein>
    <submittedName>
        <fullName evidence="1">Uncharacterized protein</fullName>
    </submittedName>
</protein>
<sequence length="71" mass="7639">MRNRDAAARIQGINPANRTRQINTIQMQLLDLAKADTEALAAARHMVPASITTFNQPIGQGEVVQASTPSP</sequence>
<accession>A0AAD1GXL6</accession>
<evidence type="ECO:0000313" key="2">
    <source>
        <dbReference type="Proteomes" id="UP000464624"/>
    </source>
</evidence>
<dbReference type="KEGG" id="mxe:MYXE_09100"/>